<dbReference type="Gene3D" id="2.40.30.30">
    <property type="entry name" value="Riboflavin kinase-like"/>
    <property type="match status" value="1"/>
</dbReference>
<organism evidence="13 14">
    <name type="scientific">Candidatus Olsenella excrementavium</name>
    <dbReference type="NCBI Taxonomy" id="2838709"/>
    <lineage>
        <taxon>Bacteria</taxon>
        <taxon>Bacillati</taxon>
        <taxon>Actinomycetota</taxon>
        <taxon>Coriobacteriia</taxon>
        <taxon>Coriobacteriales</taxon>
        <taxon>Atopobiaceae</taxon>
        <taxon>Olsenella</taxon>
    </lineage>
</organism>
<dbReference type="PANTHER" id="PTHR22749:SF6">
    <property type="entry name" value="RIBOFLAVIN KINASE"/>
    <property type="match status" value="1"/>
</dbReference>
<comment type="similarity">
    <text evidence="2">Belongs to the RibF family.</text>
</comment>
<dbReference type="InterPro" id="IPR023465">
    <property type="entry name" value="Riboflavin_kinase_dom_sf"/>
</dbReference>
<dbReference type="EMBL" id="DXCP01000002">
    <property type="protein sequence ID" value="HIY78844.1"/>
    <property type="molecule type" value="Genomic_DNA"/>
</dbReference>
<evidence type="ECO:0000256" key="8">
    <source>
        <dbReference type="ARBA" id="ARBA00022827"/>
    </source>
</evidence>
<dbReference type="GO" id="GO:0009398">
    <property type="term" value="P:FMN biosynthetic process"/>
    <property type="evidence" value="ECO:0007669"/>
    <property type="project" value="TreeGrafter"/>
</dbReference>
<keyword evidence="6 13" id="KW-0548">Nucleotidyltransferase</keyword>
<feature type="domain" description="Riboflavin kinase" evidence="12">
    <location>
        <begin position="225"/>
        <end position="352"/>
    </location>
</feature>
<dbReference type="InterPro" id="IPR015864">
    <property type="entry name" value="FAD_synthase"/>
</dbReference>
<evidence type="ECO:0000256" key="7">
    <source>
        <dbReference type="ARBA" id="ARBA00022741"/>
    </source>
</evidence>
<gene>
    <name evidence="13" type="ORF">IAA42_00150</name>
</gene>
<dbReference type="AlphaFoldDB" id="A0A9D1Z924"/>
<dbReference type="GO" id="GO:0005524">
    <property type="term" value="F:ATP binding"/>
    <property type="evidence" value="ECO:0007669"/>
    <property type="project" value="UniProtKB-KW"/>
</dbReference>
<dbReference type="SUPFAM" id="SSF82114">
    <property type="entry name" value="Riboflavin kinase-like"/>
    <property type="match status" value="1"/>
</dbReference>
<evidence type="ECO:0000256" key="4">
    <source>
        <dbReference type="ARBA" id="ARBA00022643"/>
    </source>
</evidence>
<evidence type="ECO:0000256" key="5">
    <source>
        <dbReference type="ARBA" id="ARBA00022679"/>
    </source>
</evidence>
<keyword evidence="5" id="KW-0808">Transferase</keyword>
<dbReference type="InterPro" id="IPR014729">
    <property type="entry name" value="Rossmann-like_a/b/a_fold"/>
</dbReference>
<dbReference type="GO" id="GO:0009231">
    <property type="term" value="P:riboflavin biosynthetic process"/>
    <property type="evidence" value="ECO:0007669"/>
    <property type="project" value="InterPro"/>
</dbReference>
<dbReference type="NCBIfam" id="TIGR00125">
    <property type="entry name" value="cyt_tran_rel"/>
    <property type="match status" value="1"/>
</dbReference>
<dbReference type="PANTHER" id="PTHR22749">
    <property type="entry name" value="RIBOFLAVIN KINASE/FMN ADENYLYLTRANSFERASE"/>
    <property type="match status" value="1"/>
</dbReference>
<proteinExistence type="inferred from homology"/>
<dbReference type="CDD" id="cd02064">
    <property type="entry name" value="FAD_synthetase_N"/>
    <property type="match status" value="1"/>
</dbReference>
<dbReference type="SMART" id="SM00904">
    <property type="entry name" value="Flavokinase"/>
    <property type="match status" value="1"/>
</dbReference>
<dbReference type="Pfam" id="PF06574">
    <property type="entry name" value="FAD_syn"/>
    <property type="match status" value="1"/>
</dbReference>
<dbReference type="GO" id="GO:0003919">
    <property type="term" value="F:FMN adenylyltransferase activity"/>
    <property type="evidence" value="ECO:0007669"/>
    <property type="project" value="UniProtKB-EC"/>
</dbReference>
<sequence length="364" mass="38351">MSEKNLEQRLLALSPENPMGGAGSALTGSVLRRTSLQNTPGAMVGASRGEGLHGFKKSVCAIGAFDGVHTGHRALIERARVEARERGDELVVVTFSPDPSVVLTPGRPQRLLLSDGDRLDILRSIAGVDRVVVLDFTPELAALPYERFVRETLGRLVDLDAIVVGSDFRLGAGGAGTVGSLAELGRIDGFDVIGMELLDEGGAPVTATRIRALLGEGRVEAAAGLLGRCHYVTGEVVRGRGEGTGFGFPTANVRVPSALRLPAEGVYAGYVTHGDTAWPAAVNVGKPRSFSPGEEGAPFLEATLLGFEGDLYGAVVGVSFVRWLREPRSFSSIEELERVVLGNVSWVRATLGERGIALRGEASS</sequence>
<dbReference type="Pfam" id="PF01687">
    <property type="entry name" value="Flavokinase"/>
    <property type="match status" value="1"/>
</dbReference>
<keyword evidence="3" id="KW-0285">Flavoprotein</keyword>
<evidence type="ECO:0000256" key="2">
    <source>
        <dbReference type="ARBA" id="ARBA00010214"/>
    </source>
</evidence>
<dbReference type="InterPro" id="IPR004821">
    <property type="entry name" value="Cyt_trans-like"/>
</dbReference>
<keyword evidence="13" id="KW-0418">Kinase</keyword>
<dbReference type="Gene3D" id="3.40.50.620">
    <property type="entry name" value="HUPs"/>
    <property type="match status" value="1"/>
</dbReference>
<evidence type="ECO:0000256" key="10">
    <source>
        <dbReference type="ARBA" id="ARBA00047880"/>
    </source>
</evidence>
<evidence type="ECO:0000256" key="9">
    <source>
        <dbReference type="ARBA" id="ARBA00022840"/>
    </source>
</evidence>
<dbReference type="Proteomes" id="UP000824133">
    <property type="component" value="Unassembled WGS sequence"/>
</dbReference>
<comment type="catalytic activity">
    <reaction evidence="11">
        <text>FMN + ATP + H(+) = FAD + diphosphate</text>
        <dbReference type="Rhea" id="RHEA:17237"/>
        <dbReference type="ChEBI" id="CHEBI:15378"/>
        <dbReference type="ChEBI" id="CHEBI:30616"/>
        <dbReference type="ChEBI" id="CHEBI:33019"/>
        <dbReference type="ChEBI" id="CHEBI:57692"/>
        <dbReference type="ChEBI" id="CHEBI:58210"/>
        <dbReference type="EC" id="2.7.7.2"/>
    </reaction>
</comment>
<dbReference type="GO" id="GO:0008531">
    <property type="term" value="F:riboflavin kinase activity"/>
    <property type="evidence" value="ECO:0007669"/>
    <property type="project" value="UniProtKB-EC"/>
</dbReference>
<keyword evidence="8" id="KW-0274">FAD</keyword>
<keyword evidence="7" id="KW-0547">Nucleotide-binding</keyword>
<accession>A0A9D1Z924</accession>
<keyword evidence="9" id="KW-0067">ATP-binding</keyword>
<evidence type="ECO:0000313" key="14">
    <source>
        <dbReference type="Proteomes" id="UP000824133"/>
    </source>
</evidence>
<evidence type="ECO:0000259" key="12">
    <source>
        <dbReference type="SMART" id="SM00904"/>
    </source>
</evidence>
<reference evidence="13" key="2">
    <citation type="submission" date="2021-04" db="EMBL/GenBank/DDBJ databases">
        <authorList>
            <person name="Gilroy R."/>
        </authorList>
    </citation>
    <scope>NUCLEOTIDE SEQUENCE</scope>
    <source>
        <strain evidence="13">ChiHjej10B9-743</strain>
    </source>
</reference>
<comment type="catalytic activity">
    <reaction evidence="10">
        <text>riboflavin + ATP = FMN + ADP + H(+)</text>
        <dbReference type="Rhea" id="RHEA:14357"/>
        <dbReference type="ChEBI" id="CHEBI:15378"/>
        <dbReference type="ChEBI" id="CHEBI:30616"/>
        <dbReference type="ChEBI" id="CHEBI:57986"/>
        <dbReference type="ChEBI" id="CHEBI:58210"/>
        <dbReference type="ChEBI" id="CHEBI:456216"/>
        <dbReference type="EC" id="2.7.1.26"/>
    </reaction>
</comment>
<comment type="pathway">
    <text evidence="1">Cofactor biosynthesis; FAD biosynthesis; FAD from FMN: step 1/1.</text>
</comment>
<evidence type="ECO:0000256" key="3">
    <source>
        <dbReference type="ARBA" id="ARBA00022630"/>
    </source>
</evidence>
<evidence type="ECO:0000313" key="13">
    <source>
        <dbReference type="EMBL" id="HIY78844.1"/>
    </source>
</evidence>
<dbReference type="InterPro" id="IPR015865">
    <property type="entry name" value="Riboflavin_kinase_bac/euk"/>
</dbReference>
<dbReference type="SUPFAM" id="SSF52374">
    <property type="entry name" value="Nucleotidylyl transferase"/>
    <property type="match status" value="1"/>
</dbReference>
<evidence type="ECO:0000256" key="6">
    <source>
        <dbReference type="ARBA" id="ARBA00022695"/>
    </source>
</evidence>
<evidence type="ECO:0000256" key="11">
    <source>
        <dbReference type="ARBA" id="ARBA00049494"/>
    </source>
</evidence>
<reference evidence="13" key="1">
    <citation type="journal article" date="2021" name="PeerJ">
        <title>Extensive microbial diversity within the chicken gut microbiome revealed by metagenomics and culture.</title>
        <authorList>
            <person name="Gilroy R."/>
            <person name="Ravi A."/>
            <person name="Getino M."/>
            <person name="Pursley I."/>
            <person name="Horton D.L."/>
            <person name="Alikhan N.F."/>
            <person name="Baker D."/>
            <person name="Gharbi K."/>
            <person name="Hall N."/>
            <person name="Watson M."/>
            <person name="Adriaenssens E.M."/>
            <person name="Foster-Nyarko E."/>
            <person name="Jarju S."/>
            <person name="Secka A."/>
            <person name="Antonio M."/>
            <person name="Oren A."/>
            <person name="Chaudhuri R.R."/>
            <person name="La Ragione R."/>
            <person name="Hildebrand F."/>
            <person name="Pallen M.J."/>
        </authorList>
    </citation>
    <scope>NUCLEOTIDE SEQUENCE</scope>
    <source>
        <strain evidence="13">ChiHjej10B9-743</strain>
    </source>
</reference>
<evidence type="ECO:0000256" key="1">
    <source>
        <dbReference type="ARBA" id="ARBA00004726"/>
    </source>
</evidence>
<protein>
    <submittedName>
        <fullName evidence="13">Bifunctional riboflavin kinase/FMN adenylyltransferase</fullName>
    </submittedName>
</protein>
<comment type="caution">
    <text evidence="13">The sequence shown here is derived from an EMBL/GenBank/DDBJ whole genome shotgun (WGS) entry which is preliminary data.</text>
</comment>
<dbReference type="InterPro" id="IPR023468">
    <property type="entry name" value="Riboflavin_kinase"/>
</dbReference>
<keyword evidence="4" id="KW-0288">FMN</keyword>
<name>A0A9D1Z924_9ACTN</name>